<dbReference type="EMBL" id="CP073344">
    <property type="protein sequence ID" value="UTW02309.1"/>
    <property type="molecule type" value="Genomic_DNA"/>
</dbReference>
<dbReference type="CDD" id="cd01949">
    <property type="entry name" value="GGDEF"/>
    <property type="match status" value="1"/>
</dbReference>
<dbReference type="Gene3D" id="3.30.70.270">
    <property type="match status" value="1"/>
</dbReference>
<feature type="domain" description="GGDEF" evidence="1">
    <location>
        <begin position="295"/>
        <end position="433"/>
    </location>
</feature>
<dbReference type="PANTHER" id="PTHR46663:SF2">
    <property type="entry name" value="GGDEF DOMAIN-CONTAINING PROTEIN"/>
    <property type="match status" value="1"/>
</dbReference>
<gene>
    <name evidence="2" type="ORF">KDX31_13190</name>
</gene>
<sequence length="441" mass="50078">MNAEYEHLIHIKTHEELALYELIPDAVWIFDLDKHGWWWGNQPALEFWGLSHLDELINKDLSGDTQGARDRTAQTFELAAKNGLTIDPWTTYPDGKPKTLYMRHRAVLVGPERHRALIAYINEEVNLGETPENLLLVEAMRYTTVLVTSFTFDGEVVVENPAATEAYKHIYPQQLPDDQSAFSARFADPEEGHSRLQQAIRDKGGRWTHMMRTSEGLRQHTLDIRITRHPLSGDFLILMTEYDVTQLYDALDEARNSQEELRKMAHYDAVTGLPSLNFLLQHAPNYLAKAERCRQQLAVMFIDLDGFKAINDTWGHDVGDQVLLEIAQRLSGILREADQVARIGGDEFIILVDDIHNENSVTTVSEKIIHQLEDRITVKDPAGPNVQVEVSASIGIALFPDHGSNLEQLIKVADKAMYRVKNSGKGDYYLENSADNKLNEK</sequence>
<evidence type="ECO:0000313" key="3">
    <source>
        <dbReference type="Proteomes" id="UP001059950"/>
    </source>
</evidence>
<protein>
    <submittedName>
        <fullName evidence="2">Sensor domain-containing diguanylate cyclase</fullName>
    </submittedName>
</protein>
<evidence type="ECO:0000313" key="2">
    <source>
        <dbReference type="EMBL" id="UTW02309.1"/>
    </source>
</evidence>
<dbReference type="Proteomes" id="UP001059950">
    <property type="component" value="Chromosome"/>
</dbReference>
<dbReference type="InterPro" id="IPR000160">
    <property type="entry name" value="GGDEF_dom"/>
</dbReference>
<dbReference type="PANTHER" id="PTHR46663">
    <property type="entry name" value="DIGUANYLATE CYCLASE DGCT-RELATED"/>
    <property type="match status" value="1"/>
</dbReference>
<dbReference type="SUPFAM" id="SSF55785">
    <property type="entry name" value="PYP-like sensor domain (PAS domain)"/>
    <property type="match status" value="1"/>
</dbReference>
<dbReference type="InterPro" id="IPR052163">
    <property type="entry name" value="DGC-Regulatory_Protein"/>
</dbReference>
<dbReference type="InterPro" id="IPR035965">
    <property type="entry name" value="PAS-like_dom_sf"/>
</dbReference>
<accession>A0ABY5GR99</accession>
<dbReference type="PROSITE" id="PS50887">
    <property type="entry name" value="GGDEF"/>
    <property type="match status" value="1"/>
</dbReference>
<reference evidence="2" key="1">
    <citation type="submission" date="2021-04" db="EMBL/GenBank/DDBJ databases">
        <title>Oceanospirillales bacteria with DddD are important DMSP degraders in coastal seawater.</title>
        <authorList>
            <person name="Liu J."/>
        </authorList>
    </citation>
    <scope>NUCLEOTIDE SEQUENCE</scope>
    <source>
        <strain evidence="2">GY6</strain>
    </source>
</reference>
<dbReference type="InterPro" id="IPR043128">
    <property type="entry name" value="Rev_trsase/Diguanyl_cyclase"/>
</dbReference>
<evidence type="ECO:0000259" key="1">
    <source>
        <dbReference type="PROSITE" id="PS50887"/>
    </source>
</evidence>
<keyword evidence="3" id="KW-1185">Reference proteome</keyword>
<dbReference type="SMART" id="SM00267">
    <property type="entry name" value="GGDEF"/>
    <property type="match status" value="1"/>
</dbReference>
<dbReference type="SUPFAM" id="SSF55073">
    <property type="entry name" value="Nucleotide cyclase"/>
    <property type="match status" value="1"/>
</dbReference>
<name>A0ABY5GR99_9GAMM</name>
<dbReference type="Pfam" id="PF00990">
    <property type="entry name" value="GGDEF"/>
    <property type="match status" value="1"/>
</dbReference>
<proteinExistence type="predicted"/>
<dbReference type="InterPro" id="IPR029787">
    <property type="entry name" value="Nucleotide_cyclase"/>
</dbReference>
<organism evidence="2 3">
    <name type="scientific">Amphritea atlantica</name>
    <dbReference type="NCBI Taxonomy" id="355243"/>
    <lineage>
        <taxon>Bacteria</taxon>
        <taxon>Pseudomonadati</taxon>
        <taxon>Pseudomonadota</taxon>
        <taxon>Gammaproteobacteria</taxon>
        <taxon>Oceanospirillales</taxon>
        <taxon>Oceanospirillaceae</taxon>
        <taxon>Amphritea</taxon>
    </lineage>
</organism>
<dbReference type="NCBIfam" id="TIGR00254">
    <property type="entry name" value="GGDEF"/>
    <property type="match status" value="1"/>
</dbReference>